<dbReference type="InterPro" id="IPR011541">
    <property type="entry name" value="Ni/Co_transpt_high_affinity"/>
</dbReference>
<dbReference type="AlphaFoldDB" id="A0A8J6NM50"/>
<dbReference type="PANTHER" id="PTHR40659">
    <property type="entry name" value="NICKEL/COBALT EFFLUX SYSTEM RCNA"/>
    <property type="match status" value="1"/>
</dbReference>
<evidence type="ECO:0000256" key="12">
    <source>
        <dbReference type="ARBA" id="ARBA00023285"/>
    </source>
</evidence>
<feature type="transmembrane region" description="Helical" evidence="14">
    <location>
        <begin position="476"/>
        <end position="499"/>
    </location>
</feature>
<dbReference type="Pfam" id="PF03824">
    <property type="entry name" value="NicO"/>
    <property type="match status" value="1"/>
</dbReference>
<evidence type="ECO:0000256" key="8">
    <source>
        <dbReference type="ARBA" id="ARBA00022989"/>
    </source>
</evidence>
<keyword evidence="8 14" id="KW-1133">Transmembrane helix</keyword>
<comment type="subcellular location">
    <subcellularLocation>
        <location evidence="2">Cell membrane</location>
        <topology evidence="2">Multi-pass membrane protein</topology>
    </subcellularLocation>
</comment>
<dbReference type="Gene3D" id="2.130.10.10">
    <property type="entry name" value="YVTN repeat-like/Quinoprotein amine dehydrogenase"/>
    <property type="match status" value="1"/>
</dbReference>
<sequence length="853" mass="93572">MKKLIKPFLFAAFILSLLMPQTAQAHPADMYFHTIAVNLSAKDMQILWSFMPGPIVTHVIWQEADGNGDDSISVEEAESWIAPLLKGFSVKLDDISLSFELASVSWPDELDLLRAGEEQILIELHTDWPAGIDHSGGQELILLNEFNSQNSLNWYTINTEEGISFAAPEQDNGFLKVTFGENINDGESFWESGQPSIPPVVEALGLGAAAEEAARQAENQQGFLAILEGFLRTPDISPLLFMAAYVIALLLGALHALSPGHGKTIVAAYLVGSQGKAYHAIVLGLLVTLVHTGSVFALGLATLSLSQYFMPAQIFPTLELISGVLILVLGIALLVPRLRDFYIERKSRNQNPSPKRIEKSENRVRLVLDENISEPGPAHSHDPSQFGAIPVPRGVAAVAANPLSGISWRSLIALGISGGLVPCPDAIAILLIAVTINRIAFGLGLIVSFSLGLAVVLILIGIVMVRGKEIFSRLQWFSRVSYIVPVISALVVLGLGAALSVSAINKFPPGILYLGSSSDFDLEKAEVIYLAIDEAYHKQLFLIPASGGEARQITDGKNGVWSYSVSPDGRSLIYSTPDGKKGSELWFWNADISEPEHILSCAEESCSDILWSPNQEQILYSRLEFGDEQAYLGIPSMWWLDLNTKEPQPVFQDAQMPAYNPRWSFDGNWLSYTSANPLEIQIYNLDTGERQTLPTEIGSAAAWSPNAMHFLQADLQFVGDIYLSKISLFDLQDRSLQALPSEEYFDDTNPTWSKDGEWISFSRGEWTLSRPPSGDQLWVSRPDGSEARPLTSDTETTHGPVAWSADGRYLLYRAYAVASTQAPSQIRIFDLETNEVIQVAAPGENPSWFISKR</sequence>
<feature type="chain" id="PRO_5035232554" evidence="15">
    <location>
        <begin position="26"/>
        <end position="853"/>
    </location>
</feature>
<dbReference type="GO" id="GO:0005886">
    <property type="term" value="C:plasma membrane"/>
    <property type="evidence" value="ECO:0007669"/>
    <property type="project" value="UniProtKB-SubCell"/>
</dbReference>
<dbReference type="Proteomes" id="UP000614469">
    <property type="component" value="Unassembled WGS sequence"/>
</dbReference>
<keyword evidence="4" id="KW-0813">Transport</keyword>
<evidence type="ECO:0000256" key="14">
    <source>
        <dbReference type="SAM" id="Phobius"/>
    </source>
</evidence>
<dbReference type="InterPro" id="IPR015943">
    <property type="entry name" value="WD40/YVTN_repeat-like_dom_sf"/>
</dbReference>
<evidence type="ECO:0000313" key="16">
    <source>
        <dbReference type="EMBL" id="MBC8336272.1"/>
    </source>
</evidence>
<dbReference type="GO" id="GO:0010045">
    <property type="term" value="P:response to nickel cation"/>
    <property type="evidence" value="ECO:0007669"/>
    <property type="project" value="TreeGrafter"/>
</dbReference>
<evidence type="ECO:0000256" key="6">
    <source>
        <dbReference type="ARBA" id="ARBA00022596"/>
    </source>
</evidence>
<keyword evidence="5" id="KW-1003">Cell membrane</keyword>
<evidence type="ECO:0000256" key="13">
    <source>
        <dbReference type="SAM" id="MobiDB-lite"/>
    </source>
</evidence>
<evidence type="ECO:0000256" key="1">
    <source>
        <dbReference type="ARBA" id="ARBA00002510"/>
    </source>
</evidence>
<keyword evidence="3" id="KW-0171">Cobalt transport</keyword>
<proteinExistence type="predicted"/>
<name>A0A8J6NM50_9CHLR</name>
<feature type="transmembrane region" description="Helical" evidence="14">
    <location>
        <begin position="411"/>
        <end position="433"/>
    </location>
</feature>
<protein>
    <submittedName>
        <fullName evidence="16">PD40 domain-containing protein</fullName>
    </submittedName>
</protein>
<comment type="function">
    <text evidence="1">Efflux system for nickel and cobalt.</text>
</comment>
<keyword evidence="9" id="KW-0406">Ion transport</keyword>
<feature type="transmembrane region" description="Helical" evidence="14">
    <location>
        <begin position="278"/>
        <end position="300"/>
    </location>
</feature>
<feature type="region of interest" description="Disordered" evidence="13">
    <location>
        <begin position="773"/>
        <end position="798"/>
    </location>
</feature>
<dbReference type="InterPro" id="IPR011659">
    <property type="entry name" value="WD40"/>
</dbReference>
<dbReference type="GO" id="GO:0032025">
    <property type="term" value="P:response to cobalt ion"/>
    <property type="evidence" value="ECO:0007669"/>
    <property type="project" value="TreeGrafter"/>
</dbReference>
<dbReference type="GO" id="GO:0015099">
    <property type="term" value="F:nickel cation transmembrane transporter activity"/>
    <property type="evidence" value="ECO:0007669"/>
    <property type="project" value="InterPro"/>
</dbReference>
<keyword evidence="7 14" id="KW-0812">Transmembrane</keyword>
<feature type="signal peptide" evidence="15">
    <location>
        <begin position="1"/>
        <end position="25"/>
    </location>
</feature>
<keyword evidence="12" id="KW-0170">Cobalt</keyword>
<dbReference type="Pfam" id="PF07676">
    <property type="entry name" value="PD40"/>
    <property type="match status" value="1"/>
</dbReference>
<comment type="caution">
    <text evidence="16">The sequence shown here is derived from an EMBL/GenBank/DDBJ whole genome shotgun (WGS) entry which is preliminary data.</text>
</comment>
<dbReference type="GO" id="GO:0046583">
    <property type="term" value="F:monoatomic cation efflux transmembrane transporter activity"/>
    <property type="evidence" value="ECO:0007669"/>
    <property type="project" value="TreeGrafter"/>
</dbReference>
<dbReference type="PANTHER" id="PTHR40659:SF1">
    <property type="entry name" value="NICKEL_COBALT EFFLUX SYSTEM RCNA"/>
    <property type="match status" value="1"/>
</dbReference>
<organism evidence="16 17">
    <name type="scientific">Candidatus Desulfolinea nitratireducens</name>
    <dbReference type="NCBI Taxonomy" id="2841698"/>
    <lineage>
        <taxon>Bacteria</taxon>
        <taxon>Bacillati</taxon>
        <taxon>Chloroflexota</taxon>
        <taxon>Anaerolineae</taxon>
        <taxon>Anaerolineales</taxon>
        <taxon>Anaerolineales incertae sedis</taxon>
        <taxon>Candidatus Desulfolinea</taxon>
    </lineage>
</organism>
<keyword evidence="15" id="KW-0732">Signal</keyword>
<keyword evidence="10" id="KW-0921">Nickel transport</keyword>
<evidence type="ECO:0000256" key="4">
    <source>
        <dbReference type="ARBA" id="ARBA00022448"/>
    </source>
</evidence>
<feature type="transmembrane region" description="Helical" evidence="14">
    <location>
        <begin position="239"/>
        <end position="257"/>
    </location>
</feature>
<gene>
    <name evidence="16" type="ORF">H8E29_13480</name>
</gene>
<evidence type="ECO:0000256" key="3">
    <source>
        <dbReference type="ARBA" id="ARBA00022426"/>
    </source>
</evidence>
<keyword evidence="6" id="KW-0533">Nickel</keyword>
<evidence type="ECO:0000256" key="10">
    <source>
        <dbReference type="ARBA" id="ARBA00023112"/>
    </source>
</evidence>
<evidence type="ECO:0000256" key="9">
    <source>
        <dbReference type="ARBA" id="ARBA00023065"/>
    </source>
</evidence>
<dbReference type="EMBL" id="JACNJN010000149">
    <property type="protein sequence ID" value="MBC8336272.1"/>
    <property type="molecule type" value="Genomic_DNA"/>
</dbReference>
<evidence type="ECO:0000256" key="15">
    <source>
        <dbReference type="SAM" id="SignalP"/>
    </source>
</evidence>
<dbReference type="InterPro" id="IPR011042">
    <property type="entry name" value="6-blade_b-propeller_TolB-like"/>
</dbReference>
<keyword evidence="11 14" id="KW-0472">Membrane</keyword>
<dbReference type="GO" id="GO:0006824">
    <property type="term" value="P:cobalt ion transport"/>
    <property type="evidence" value="ECO:0007669"/>
    <property type="project" value="UniProtKB-KW"/>
</dbReference>
<dbReference type="Gene3D" id="2.120.10.30">
    <property type="entry name" value="TolB, C-terminal domain"/>
    <property type="match status" value="2"/>
</dbReference>
<feature type="transmembrane region" description="Helical" evidence="14">
    <location>
        <begin position="439"/>
        <end position="464"/>
    </location>
</feature>
<feature type="transmembrane region" description="Helical" evidence="14">
    <location>
        <begin position="320"/>
        <end position="338"/>
    </location>
</feature>
<reference evidence="16 17" key="1">
    <citation type="submission" date="2020-08" db="EMBL/GenBank/DDBJ databases">
        <title>Bridging the membrane lipid divide: bacteria of the FCB group superphylum have the potential to synthesize archaeal ether lipids.</title>
        <authorList>
            <person name="Villanueva L."/>
            <person name="Von Meijenfeldt F.A.B."/>
            <person name="Westbye A.B."/>
            <person name="Yadav S."/>
            <person name="Hopmans E.C."/>
            <person name="Dutilh B.E."/>
            <person name="Sinninghe Damste J.S."/>
        </authorList>
    </citation>
    <scope>NUCLEOTIDE SEQUENCE [LARGE SCALE GENOMIC DNA]</scope>
    <source>
        <strain evidence="16">NIOZ-UU36</strain>
    </source>
</reference>
<accession>A0A8J6NM50</accession>
<evidence type="ECO:0000256" key="2">
    <source>
        <dbReference type="ARBA" id="ARBA00004651"/>
    </source>
</evidence>
<dbReference type="SUPFAM" id="SSF82171">
    <property type="entry name" value="DPP6 N-terminal domain-like"/>
    <property type="match status" value="1"/>
</dbReference>
<evidence type="ECO:0000256" key="7">
    <source>
        <dbReference type="ARBA" id="ARBA00022692"/>
    </source>
</evidence>
<evidence type="ECO:0000256" key="5">
    <source>
        <dbReference type="ARBA" id="ARBA00022475"/>
    </source>
</evidence>
<evidence type="ECO:0000256" key="11">
    <source>
        <dbReference type="ARBA" id="ARBA00023136"/>
    </source>
</evidence>
<dbReference type="InterPro" id="IPR051224">
    <property type="entry name" value="NiCoT_RcnA"/>
</dbReference>
<evidence type="ECO:0000313" key="17">
    <source>
        <dbReference type="Proteomes" id="UP000614469"/>
    </source>
</evidence>